<evidence type="ECO:0000313" key="1">
    <source>
        <dbReference type="EMBL" id="JAH88969.1"/>
    </source>
</evidence>
<reference evidence="1" key="1">
    <citation type="submission" date="2014-11" db="EMBL/GenBank/DDBJ databases">
        <authorList>
            <person name="Amaro Gonzalez C."/>
        </authorList>
    </citation>
    <scope>NUCLEOTIDE SEQUENCE</scope>
</reference>
<protein>
    <submittedName>
        <fullName evidence="1">Uncharacterized protein</fullName>
    </submittedName>
</protein>
<dbReference type="EMBL" id="GBXM01019608">
    <property type="protein sequence ID" value="JAH88969.1"/>
    <property type="molecule type" value="Transcribed_RNA"/>
</dbReference>
<organism evidence="1">
    <name type="scientific">Anguilla anguilla</name>
    <name type="common">European freshwater eel</name>
    <name type="synonym">Muraena anguilla</name>
    <dbReference type="NCBI Taxonomy" id="7936"/>
    <lineage>
        <taxon>Eukaryota</taxon>
        <taxon>Metazoa</taxon>
        <taxon>Chordata</taxon>
        <taxon>Craniata</taxon>
        <taxon>Vertebrata</taxon>
        <taxon>Euteleostomi</taxon>
        <taxon>Actinopterygii</taxon>
        <taxon>Neopterygii</taxon>
        <taxon>Teleostei</taxon>
        <taxon>Anguilliformes</taxon>
        <taxon>Anguillidae</taxon>
        <taxon>Anguilla</taxon>
    </lineage>
</organism>
<sequence length="35" mass="3670">MTKFCGNALKPREQGTFGSGNDLGMSLTGLLSPQI</sequence>
<reference evidence="1" key="2">
    <citation type="journal article" date="2015" name="Fish Shellfish Immunol.">
        <title>Early steps in the European eel (Anguilla anguilla)-Vibrio vulnificus interaction in the gills: Role of the RtxA13 toxin.</title>
        <authorList>
            <person name="Callol A."/>
            <person name="Pajuelo D."/>
            <person name="Ebbesson L."/>
            <person name="Teles M."/>
            <person name="MacKenzie S."/>
            <person name="Amaro C."/>
        </authorList>
    </citation>
    <scope>NUCLEOTIDE SEQUENCE</scope>
</reference>
<accession>A0A0E9WF07</accession>
<name>A0A0E9WF07_ANGAN</name>
<dbReference type="AlphaFoldDB" id="A0A0E9WF07"/>
<proteinExistence type="predicted"/>